<dbReference type="AlphaFoldDB" id="A0A022PNZ4"/>
<evidence type="ECO:0000313" key="1">
    <source>
        <dbReference type="EMBL" id="EYU17154.1"/>
    </source>
</evidence>
<protein>
    <submittedName>
        <fullName evidence="1">Uncharacterized protein</fullName>
    </submittedName>
</protein>
<reference evidence="1 2" key="1">
    <citation type="submission" date="2014-03" db="EMBL/GenBank/DDBJ databases">
        <title>Draft Genome of Photorhabdus luminescens BA1, an Egyptian Isolate.</title>
        <authorList>
            <person name="Ghazal S."/>
            <person name="Hurst S.G.IV."/>
            <person name="Morris K."/>
            <person name="Thomas K."/>
            <person name="Tisa L.S."/>
        </authorList>
    </citation>
    <scope>NUCLEOTIDE SEQUENCE [LARGE SCALE GENOMIC DNA]</scope>
    <source>
        <strain evidence="1 2">BA1</strain>
    </source>
</reference>
<dbReference type="Proteomes" id="UP000023464">
    <property type="component" value="Unassembled WGS sequence"/>
</dbReference>
<gene>
    <name evidence="1" type="ORF">BA1DRAFT_00213</name>
</gene>
<dbReference type="EMBL" id="JFGV01000002">
    <property type="protein sequence ID" value="EYU17154.1"/>
    <property type="molecule type" value="Genomic_DNA"/>
</dbReference>
<keyword evidence="2" id="KW-1185">Reference proteome</keyword>
<sequence>MKKNYAVSSQIMNTIEMNRGEYRIVLHILSTIIQLQRNLFVTLNNHLIMKNFMIMNYLQVWDSRELN</sequence>
<evidence type="ECO:0000313" key="2">
    <source>
        <dbReference type="Proteomes" id="UP000023464"/>
    </source>
</evidence>
<proteinExistence type="predicted"/>
<comment type="caution">
    <text evidence="1">The sequence shown here is derived from an EMBL/GenBank/DDBJ whole genome shotgun (WGS) entry which is preliminary data.</text>
</comment>
<organism evidence="1 2">
    <name type="scientific">Photorhabdus aegyptia</name>
    <dbReference type="NCBI Taxonomy" id="2805098"/>
    <lineage>
        <taxon>Bacteria</taxon>
        <taxon>Pseudomonadati</taxon>
        <taxon>Pseudomonadota</taxon>
        <taxon>Gammaproteobacteria</taxon>
        <taxon>Enterobacterales</taxon>
        <taxon>Morganellaceae</taxon>
        <taxon>Photorhabdus</taxon>
    </lineage>
</organism>
<accession>A0A022PNZ4</accession>
<name>A0A022PNZ4_9GAMM</name>